<dbReference type="RefSeq" id="XP_035322064.1">
    <property type="nucleotide sequence ID" value="XM_035468083.1"/>
</dbReference>
<evidence type="ECO:0000259" key="5">
    <source>
        <dbReference type="PROSITE" id="PS51194"/>
    </source>
</evidence>
<dbReference type="GO" id="GO:0006281">
    <property type="term" value="P:DNA repair"/>
    <property type="evidence" value="ECO:0007669"/>
    <property type="project" value="TreeGrafter"/>
</dbReference>
<dbReference type="Proteomes" id="UP000749293">
    <property type="component" value="Unassembled WGS sequence"/>
</dbReference>
<dbReference type="SUPFAM" id="SSF52540">
    <property type="entry name" value="P-loop containing nucleoside triphosphate hydrolases"/>
    <property type="match status" value="2"/>
</dbReference>
<gene>
    <name evidence="6" type="ORF">GMORB2_6113</name>
</gene>
<dbReference type="InterPro" id="IPR000330">
    <property type="entry name" value="SNF2_N"/>
</dbReference>
<dbReference type="GO" id="GO:0005524">
    <property type="term" value="F:ATP binding"/>
    <property type="evidence" value="ECO:0007669"/>
    <property type="project" value="UniProtKB-KW"/>
</dbReference>
<dbReference type="PANTHER" id="PTHR45626:SF51">
    <property type="entry name" value="SNF2-RELATED DOMAIN-CONTAINING PROTEIN"/>
    <property type="match status" value="1"/>
</dbReference>
<feature type="compositionally biased region" description="Basic and acidic residues" evidence="4">
    <location>
        <begin position="503"/>
        <end position="513"/>
    </location>
</feature>
<sequence length="1138" mass="126396">MAPFHDRYIAAGSFCISREKSDLSSEIWDSEDLFSWHTLGSPAGDQEDGHHVPDGIQSLLFKSPTLNSYTRLLKAEWIRLALKIDRNATYATFRVYILPDELHGELIDLSYPSLRKASRAILAQLDYSAAAWEGRLRGTANSHGPHPLEYQTTSYGERDMSLLELFNNIPSPKPDPISVADPLPRDAMDNLLKSEVPGLETSLYDYQRRTSALMVQKEAQPGRTLDPRLRKLRDQVGKEWYWDRISGTILGEPRYYDGISGGILAEEMGSGKTIICLALILASRSAPTKIPEIYGPPPPPVRPRIGSLVDMAASCVSRNAIPWRDDLEASGMECCINAIRGQPGYYFVPPPKLRRTSRHVDNGEHDHRLPIKVHLSQATLIVVPNNLVSQWRQEIQKHTSGTEVVVVTSKDPLPATEALLECDIVLFSQSRFETLVAQASFSQPKPFENLHFKRCIVDEGHKIGNSSAKRRSRLLTGLDLLRADSRWVVTGTPSYGLFGVDPSKSRSKDHSLPEDSTIPDPPTPGEADVCGSSSEMERKDLERIGSMASLFLGVRPWANTELDADDARADWNTYMMLPRHKRGSNGRWDILMATLDSLIVRHQLSDIGDLLPRVDERIVVLGGSYQDRLSMGIFSMMIIFNSVQSQRTDKDYFFHPRQRRNLLQLVQNLKQSTFFGGSFFTSSEIATSVETAEQFLSEKRIPLSAEDEDLLNQAIKLGHVAVGNEMRNLSNKFHEMPIYVKDFPSKAGKSWSLGGGTTTEPSGSSNTTTLASLILALQRLVHNAAGEPEKLNALLNGGLAQKGEREREMLQQTVTPAKTAETLAGNTKLGGDSPRKTRSRGINLDKPMDNASLGVAGPLESTRITATVSAKMSYLLDQVAKYQAEEKIIIFYENENVAWYLASMLDVLQIQHLIYAKSISVERRTQYVNTFHHNATFRVLLMDLSQAAFGLDMREASRIYFINPVLNPQVEAQAIGRARRVCSQKGVVSVETLVLRDSIDEVILERKRKMTAAEHRRAKTILDIRPIFDWIKNPTIETGLLATAATAASDQDDVAQMASLDGAHHVFGAGFGRALHPDDGLVLDSLSSSSSRDNNREGERVVSGFGGEGSAKRSWDDGPGHRGQQDPARPPTRKVRFG</sequence>
<comment type="caution">
    <text evidence="6">The sequence shown here is derived from an EMBL/GenBank/DDBJ whole genome shotgun (WGS) entry which is preliminary data.</text>
</comment>
<dbReference type="Gene3D" id="3.40.50.300">
    <property type="entry name" value="P-loop containing nucleotide triphosphate hydrolases"/>
    <property type="match status" value="1"/>
</dbReference>
<evidence type="ECO:0000313" key="6">
    <source>
        <dbReference type="EMBL" id="KAF4123412.1"/>
    </source>
</evidence>
<dbReference type="SMART" id="SM00487">
    <property type="entry name" value="DEXDc"/>
    <property type="match status" value="1"/>
</dbReference>
<feature type="compositionally biased region" description="Basic and acidic residues" evidence="4">
    <location>
        <begin position="1110"/>
        <end position="1124"/>
    </location>
</feature>
<dbReference type="InterPro" id="IPR014001">
    <property type="entry name" value="Helicase_ATP-bd"/>
</dbReference>
<organism evidence="6 7">
    <name type="scientific">Geosmithia morbida</name>
    <dbReference type="NCBI Taxonomy" id="1094350"/>
    <lineage>
        <taxon>Eukaryota</taxon>
        <taxon>Fungi</taxon>
        <taxon>Dikarya</taxon>
        <taxon>Ascomycota</taxon>
        <taxon>Pezizomycotina</taxon>
        <taxon>Sordariomycetes</taxon>
        <taxon>Hypocreomycetidae</taxon>
        <taxon>Hypocreales</taxon>
        <taxon>Bionectriaceae</taxon>
        <taxon>Geosmithia</taxon>
    </lineage>
</organism>
<dbReference type="PROSITE" id="PS51194">
    <property type="entry name" value="HELICASE_CTER"/>
    <property type="match status" value="1"/>
</dbReference>
<keyword evidence="1" id="KW-0547">Nucleotide-binding</keyword>
<dbReference type="CDD" id="cd18793">
    <property type="entry name" value="SF2_C_SNF"/>
    <property type="match status" value="1"/>
</dbReference>
<dbReference type="PANTHER" id="PTHR45626">
    <property type="entry name" value="TRANSCRIPTION TERMINATION FACTOR 2-RELATED"/>
    <property type="match status" value="1"/>
</dbReference>
<dbReference type="Pfam" id="PF00271">
    <property type="entry name" value="Helicase_C"/>
    <property type="match status" value="1"/>
</dbReference>
<evidence type="ECO:0000256" key="2">
    <source>
        <dbReference type="ARBA" id="ARBA00022801"/>
    </source>
</evidence>
<proteinExistence type="predicted"/>
<dbReference type="GO" id="GO:0008094">
    <property type="term" value="F:ATP-dependent activity, acting on DNA"/>
    <property type="evidence" value="ECO:0007669"/>
    <property type="project" value="TreeGrafter"/>
</dbReference>
<evidence type="ECO:0000256" key="3">
    <source>
        <dbReference type="ARBA" id="ARBA00022840"/>
    </source>
</evidence>
<feature type="region of interest" description="Disordered" evidence="4">
    <location>
        <begin position="824"/>
        <end position="844"/>
    </location>
</feature>
<dbReference type="InterPro" id="IPR001650">
    <property type="entry name" value="Helicase_C-like"/>
</dbReference>
<dbReference type="GO" id="GO:0016787">
    <property type="term" value="F:hydrolase activity"/>
    <property type="evidence" value="ECO:0007669"/>
    <property type="project" value="UniProtKB-KW"/>
</dbReference>
<dbReference type="InterPro" id="IPR049730">
    <property type="entry name" value="SNF2/RAD54-like_C"/>
</dbReference>
<dbReference type="AlphaFoldDB" id="A0A9P4YX43"/>
<evidence type="ECO:0000313" key="7">
    <source>
        <dbReference type="Proteomes" id="UP000749293"/>
    </source>
</evidence>
<dbReference type="Pfam" id="PF00176">
    <property type="entry name" value="SNF2-rel_dom"/>
    <property type="match status" value="1"/>
</dbReference>
<name>A0A9P4YX43_9HYPO</name>
<feature type="domain" description="Helicase C-terminal" evidence="5">
    <location>
        <begin position="875"/>
        <end position="1035"/>
    </location>
</feature>
<feature type="region of interest" description="Disordered" evidence="4">
    <location>
        <begin position="499"/>
        <end position="531"/>
    </location>
</feature>
<dbReference type="OrthoDB" id="2801544at2759"/>
<dbReference type="GO" id="GO:0005634">
    <property type="term" value="C:nucleus"/>
    <property type="evidence" value="ECO:0007669"/>
    <property type="project" value="TreeGrafter"/>
</dbReference>
<dbReference type="GeneID" id="55972338"/>
<keyword evidence="2" id="KW-0378">Hydrolase</keyword>
<feature type="region of interest" description="Disordered" evidence="4">
    <location>
        <begin position="1086"/>
        <end position="1138"/>
    </location>
</feature>
<dbReference type="InterPro" id="IPR038718">
    <property type="entry name" value="SNF2-like_sf"/>
</dbReference>
<protein>
    <submittedName>
        <fullName evidence="6">SNF2 family N-terminal domain</fullName>
    </submittedName>
</protein>
<dbReference type="Gene3D" id="3.40.50.10810">
    <property type="entry name" value="Tandem AAA-ATPase domain"/>
    <property type="match status" value="2"/>
</dbReference>
<evidence type="ECO:0000256" key="4">
    <source>
        <dbReference type="SAM" id="MobiDB-lite"/>
    </source>
</evidence>
<dbReference type="EMBL" id="JAANYQ010000006">
    <property type="protein sequence ID" value="KAF4123412.1"/>
    <property type="molecule type" value="Genomic_DNA"/>
</dbReference>
<keyword evidence="7" id="KW-1185">Reference proteome</keyword>
<dbReference type="InterPro" id="IPR050628">
    <property type="entry name" value="SNF2_RAD54_helicase_TF"/>
</dbReference>
<dbReference type="InterPro" id="IPR027417">
    <property type="entry name" value="P-loop_NTPase"/>
</dbReference>
<accession>A0A9P4YX43</accession>
<reference evidence="6" key="1">
    <citation type="submission" date="2020-03" db="EMBL/GenBank/DDBJ databases">
        <title>Site-based positive gene gene selection in Geosmithia morbida across the United States reveals a broad range of putative effectors and factors for local host and environmental adapation.</title>
        <authorList>
            <person name="Onufrak A."/>
            <person name="Murdoch R.W."/>
            <person name="Gazis R."/>
            <person name="Huff M."/>
            <person name="Staton M."/>
            <person name="Klingeman W."/>
            <person name="Hadziabdic D."/>
        </authorList>
    </citation>
    <scope>NUCLEOTIDE SEQUENCE</scope>
    <source>
        <strain evidence="6">1262</strain>
    </source>
</reference>
<evidence type="ECO:0000256" key="1">
    <source>
        <dbReference type="ARBA" id="ARBA00022741"/>
    </source>
</evidence>
<keyword evidence="3" id="KW-0067">ATP-binding</keyword>